<gene>
    <name evidence="1" type="ORF">GSOID_T00013077001</name>
</gene>
<evidence type="ECO:0000313" key="1">
    <source>
        <dbReference type="EMBL" id="CBY24903.1"/>
    </source>
</evidence>
<dbReference type="AlphaFoldDB" id="E4XKB5"/>
<dbReference type="InParanoid" id="E4XKB5"/>
<sequence>MKTFRGVRAELVFKYGALHLCQSCKGAFIKAKRLRRKSGMSIEKCEDCAKDESENWKIIFGSFSGAKFKCPALLSGNGCEEKNLTFREFVLGRCCRAAFRREYNLGKCNIFELVGKYYKESKIEEKKEVEKVEGLKKAERGVNMSKQRQRKNVQEINELTADFLKHNTSGWNENELSTLQPNLTKIDKQLGELLNFHKQWEDGVANELCMAEQKLEKAVYERESIERRMMYLLSDALKNVKFE</sequence>
<proteinExistence type="predicted"/>
<organism evidence="1">
    <name type="scientific">Oikopleura dioica</name>
    <name type="common">Tunicate</name>
    <dbReference type="NCBI Taxonomy" id="34765"/>
    <lineage>
        <taxon>Eukaryota</taxon>
        <taxon>Metazoa</taxon>
        <taxon>Chordata</taxon>
        <taxon>Tunicata</taxon>
        <taxon>Appendicularia</taxon>
        <taxon>Copelata</taxon>
        <taxon>Oikopleuridae</taxon>
        <taxon>Oikopleura</taxon>
    </lineage>
</organism>
<dbReference type="Proteomes" id="UP000001307">
    <property type="component" value="Unassembled WGS sequence"/>
</dbReference>
<protein>
    <submittedName>
        <fullName evidence="1">Uncharacterized protein</fullName>
    </submittedName>
</protein>
<reference evidence="1" key="1">
    <citation type="journal article" date="2010" name="Science">
        <title>Plasticity of animal genome architecture unmasked by rapid evolution of a pelagic tunicate.</title>
        <authorList>
            <person name="Denoeud F."/>
            <person name="Henriet S."/>
            <person name="Mungpakdee S."/>
            <person name="Aury J.M."/>
            <person name="Da Silva C."/>
            <person name="Brinkmann H."/>
            <person name="Mikhaleva J."/>
            <person name="Olsen L.C."/>
            <person name="Jubin C."/>
            <person name="Canestro C."/>
            <person name="Bouquet J.M."/>
            <person name="Danks G."/>
            <person name="Poulain J."/>
            <person name="Campsteijn C."/>
            <person name="Adamski M."/>
            <person name="Cross I."/>
            <person name="Yadetie F."/>
            <person name="Muffato M."/>
            <person name="Louis A."/>
            <person name="Butcher S."/>
            <person name="Tsagkogeorga G."/>
            <person name="Konrad A."/>
            <person name="Singh S."/>
            <person name="Jensen M.F."/>
            <person name="Cong E.H."/>
            <person name="Eikeseth-Otteraa H."/>
            <person name="Noel B."/>
            <person name="Anthouard V."/>
            <person name="Porcel B.M."/>
            <person name="Kachouri-Lafond R."/>
            <person name="Nishino A."/>
            <person name="Ugolini M."/>
            <person name="Chourrout P."/>
            <person name="Nishida H."/>
            <person name="Aasland R."/>
            <person name="Huzurbazar S."/>
            <person name="Westhof E."/>
            <person name="Delsuc F."/>
            <person name="Lehrach H."/>
            <person name="Reinhardt R."/>
            <person name="Weissenbach J."/>
            <person name="Roy S.W."/>
            <person name="Artiguenave F."/>
            <person name="Postlethwait J.H."/>
            <person name="Manak J.R."/>
            <person name="Thompson E.M."/>
            <person name="Jaillon O."/>
            <person name="Du Pasquier L."/>
            <person name="Boudinot P."/>
            <person name="Liberles D.A."/>
            <person name="Volff J.N."/>
            <person name="Philippe H."/>
            <person name="Lenhard B."/>
            <person name="Roest Crollius H."/>
            <person name="Wincker P."/>
            <person name="Chourrout D."/>
        </authorList>
    </citation>
    <scope>NUCLEOTIDE SEQUENCE [LARGE SCALE GENOMIC DNA]</scope>
</reference>
<keyword evidence="2" id="KW-1185">Reference proteome</keyword>
<accession>E4XKB5</accession>
<dbReference type="EMBL" id="FN653064">
    <property type="protein sequence ID" value="CBY24903.1"/>
    <property type="molecule type" value="Genomic_DNA"/>
</dbReference>
<evidence type="ECO:0000313" key="2">
    <source>
        <dbReference type="Proteomes" id="UP000001307"/>
    </source>
</evidence>
<name>E4XKB5_OIKDI</name>